<keyword evidence="5" id="KW-0539">Nucleus</keyword>
<evidence type="ECO:0000313" key="8">
    <source>
        <dbReference type="EMBL" id="KAF7147923.1"/>
    </source>
</evidence>
<dbReference type="InterPro" id="IPR003340">
    <property type="entry name" value="B3_DNA-bd"/>
</dbReference>
<evidence type="ECO:0000256" key="4">
    <source>
        <dbReference type="ARBA" id="ARBA00023163"/>
    </source>
</evidence>
<sequence length="239" mass="27756">MSSTTVTQPCWFFKWIADDTPFTNENLRIPDTLRQVLQAHGNITWILLKNQARVWPIQIVGHRFGVGWEEFYIDNHLMDGYQILLASETSCIFEVLIFNKEHTSVFNTYSSQNALPPPFYHLPAWLATSCFPGIWFDRTTVGEFTIACDLEDDMVKAFQDRLQPYFEDDNDQQIVFALQEHEWTIPIVDGVMDDEALVDFIAELDLFIGEFIAVLMTKELLARVIVFDSEGGEKMYSWY</sequence>
<dbReference type="PROSITE" id="PS50863">
    <property type="entry name" value="B3"/>
    <property type="match status" value="1"/>
</dbReference>
<dbReference type="EMBL" id="WJXA01000003">
    <property type="protein sequence ID" value="KAF7147923.1"/>
    <property type="molecule type" value="Genomic_DNA"/>
</dbReference>
<dbReference type="OrthoDB" id="1775999at2759"/>
<dbReference type="Proteomes" id="UP000626092">
    <property type="component" value="Unassembled WGS sequence"/>
</dbReference>
<keyword evidence="4" id="KW-0804">Transcription</keyword>
<accession>A0A834H5I2</accession>
<dbReference type="GO" id="GO:0003677">
    <property type="term" value="F:DNA binding"/>
    <property type="evidence" value="ECO:0007669"/>
    <property type="project" value="UniProtKB-KW"/>
</dbReference>
<dbReference type="AlphaFoldDB" id="A0A834H5I2"/>
<dbReference type="SUPFAM" id="SSF101936">
    <property type="entry name" value="DNA-binding pseudobarrel domain"/>
    <property type="match status" value="1"/>
</dbReference>
<proteinExistence type="predicted"/>
<name>A0A834H5I2_RHOSS</name>
<evidence type="ECO:0000256" key="3">
    <source>
        <dbReference type="ARBA" id="ARBA00023125"/>
    </source>
</evidence>
<reference evidence="8" key="1">
    <citation type="submission" date="2019-11" db="EMBL/GenBank/DDBJ databases">
        <authorList>
            <person name="Liu Y."/>
            <person name="Hou J."/>
            <person name="Li T.-Q."/>
            <person name="Guan C.-H."/>
            <person name="Wu X."/>
            <person name="Wu H.-Z."/>
            <person name="Ling F."/>
            <person name="Zhang R."/>
            <person name="Shi X.-G."/>
            <person name="Ren J.-P."/>
            <person name="Chen E.-F."/>
            <person name="Sun J.-M."/>
        </authorList>
    </citation>
    <scope>NUCLEOTIDE SEQUENCE</scope>
    <source>
        <strain evidence="8">Adult_tree_wgs_1</strain>
        <tissue evidence="8">Leaves</tissue>
    </source>
</reference>
<dbReference type="EMBL" id="WJXA01000010">
    <property type="protein sequence ID" value="KAF7130535.1"/>
    <property type="molecule type" value="Genomic_DNA"/>
</dbReference>
<comment type="subcellular location">
    <subcellularLocation>
        <location evidence="1">Nucleus</location>
    </subcellularLocation>
</comment>
<gene>
    <name evidence="8" type="ORF">RHSIM_Rhsim03G0238100</name>
    <name evidence="7" type="ORF">RHSIM_Rhsim10G0210300</name>
</gene>
<dbReference type="InterPro" id="IPR015300">
    <property type="entry name" value="DNA-bd_pseudobarrel_sf"/>
</dbReference>
<evidence type="ECO:0000259" key="6">
    <source>
        <dbReference type="PROSITE" id="PS50863"/>
    </source>
</evidence>
<keyword evidence="2" id="KW-0805">Transcription regulation</keyword>
<keyword evidence="9" id="KW-1185">Reference proteome</keyword>
<organism evidence="8 9">
    <name type="scientific">Rhododendron simsii</name>
    <name type="common">Sims's rhododendron</name>
    <dbReference type="NCBI Taxonomy" id="118357"/>
    <lineage>
        <taxon>Eukaryota</taxon>
        <taxon>Viridiplantae</taxon>
        <taxon>Streptophyta</taxon>
        <taxon>Embryophyta</taxon>
        <taxon>Tracheophyta</taxon>
        <taxon>Spermatophyta</taxon>
        <taxon>Magnoliopsida</taxon>
        <taxon>eudicotyledons</taxon>
        <taxon>Gunneridae</taxon>
        <taxon>Pentapetalae</taxon>
        <taxon>asterids</taxon>
        <taxon>Ericales</taxon>
        <taxon>Ericaceae</taxon>
        <taxon>Ericoideae</taxon>
        <taxon>Rhodoreae</taxon>
        <taxon>Rhododendron</taxon>
    </lineage>
</organism>
<evidence type="ECO:0000313" key="7">
    <source>
        <dbReference type="EMBL" id="KAF7130535.1"/>
    </source>
</evidence>
<protein>
    <recommendedName>
        <fullName evidence="6">TF-B3 domain-containing protein</fullName>
    </recommendedName>
</protein>
<dbReference type="Gene3D" id="2.40.330.10">
    <property type="entry name" value="DNA-binding pseudobarrel domain"/>
    <property type="match status" value="1"/>
</dbReference>
<keyword evidence="3" id="KW-0238">DNA-binding</keyword>
<comment type="caution">
    <text evidence="8">The sequence shown here is derived from an EMBL/GenBank/DDBJ whole genome shotgun (WGS) entry which is preliminary data.</text>
</comment>
<dbReference type="GO" id="GO:0005634">
    <property type="term" value="C:nucleus"/>
    <property type="evidence" value="ECO:0007669"/>
    <property type="project" value="UniProtKB-SubCell"/>
</dbReference>
<evidence type="ECO:0000313" key="9">
    <source>
        <dbReference type="Proteomes" id="UP000626092"/>
    </source>
</evidence>
<feature type="domain" description="TF-B3" evidence="6">
    <location>
        <begin position="12"/>
        <end position="101"/>
    </location>
</feature>
<evidence type="ECO:0000256" key="2">
    <source>
        <dbReference type="ARBA" id="ARBA00023015"/>
    </source>
</evidence>
<evidence type="ECO:0000256" key="1">
    <source>
        <dbReference type="ARBA" id="ARBA00004123"/>
    </source>
</evidence>
<evidence type="ECO:0000256" key="5">
    <source>
        <dbReference type="ARBA" id="ARBA00023242"/>
    </source>
</evidence>